<evidence type="ECO:0000313" key="4">
    <source>
        <dbReference type="Proteomes" id="UP000474175"/>
    </source>
</evidence>
<feature type="transmembrane region" description="Helical" evidence="2">
    <location>
        <begin position="51"/>
        <end position="73"/>
    </location>
</feature>
<organism evidence="3 4">
    <name type="scientific">Spirosoma terrae</name>
    <dbReference type="NCBI Taxonomy" id="1968276"/>
    <lineage>
        <taxon>Bacteria</taxon>
        <taxon>Pseudomonadati</taxon>
        <taxon>Bacteroidota</taxon>
        <taxon>Cytophagia</taxon>
        <taxon>Cytophagales</taxon>
        <taxon>Cytophagaceae</taxon>
        <taxon>Spirosoma</taxon>
    </lineage>
</organism>
<protein>
    <submittedName>
        <fullName evidence="3">Uncharacterized protein</fullName>
    </submittedName>
</protein>
<feature type="coiled-coil region" evidence="1">
    <location>
        <begin position="214"/>
        <end position="252"/>
    </location>
</feature>
<dbReference type="AlphaFoldDB" id="A0A6L9LBV3"/>
<sequence length="379" mass="42935">MKKDSSFMDGARHYASQAARHIKRMTELVGTLHGTGGPKGQVGKVEQLREWIAIMLPCFVLLLCSANILTAAVEIYIQQPIWQCLSPDDLYVGWLGAIAMVLVGAYVSHCFAKFFVGELRDWWIYMRMNRSDRPDLDDVRTACQQDTQRDAIKGLIILLPTAWWVYHLTVLRVELEAQAAGMEPVFTPLDWLPTVVYVLNATVMGVFWEYVFKKQALIREISKLEALLKAAHEAATSAAQKANENFRQALENKEPESANPSKEVRQVLDWYNKTTGLNYNMDLVESLDNEILFIFYNETQPLKNEPLIVWLNDNTQLPVIYTDHGGIALARWSGPQQSISHIRLLHKEILITNGPWLPGTHVKIDVSGQLPKPPVLSLN</sequence>
<dbReference type="EMBL" id="JAAFZH010000008">
    <property type="protein sequence ID" value="NDU96852.1"/>
    <property type="molecule type" value="Genomic_DNA"/>
</dbReference>
<proteinExistence type="predicted"/>
<feature type="transmembrane region" description="Helical" evidence="2">
    <location>
        <begin position="154"/>
        <end position="171"/>
    </location>
</feature>
<feature type="transmembrane region" description="Helical" evidence="2">
    <location>
        <begin position="93"/>
        <end position="116"/>
    </location>
</feature>
<keyword evidence="1" id="KW-0175">Coiled coil</keyword>
<keyword evidence="2" id="KW-0812">Transmembrane</keyword>
<keyword evidence="2" id="KW-0472">Membrane</keyword>
<evidence type="ECO:0000256" key="1">
    <source>
        <dbReference type="SAM" id="Coils"/>
    </source>
</evidence>
<name>A0A6L9LBV3_9BACT</name>
<keyword evidence="2" id="KW-1133">Transmembrane helix</keyword>
<dbReference type="RefSeq" id="WP_163951725.1">
    <property type="nucleotide sequence ID" value="NZ_JAAFZH010000008.1"/>
</dbReference>
<evidence type="ECO:0000256" key="2">
    <source>
        <dbReference type="SAM" id="Phobius"/>
    </source>
</evidence>
<reference evidence="3 4" key="1">
    <citation type="submission" date="2020-02" db="EMBL/GenBank/DDBJ databases">
        <title>Draft genome sequence of two Spirosoma agri KCTC 52727 and Spirosoma terrae KCTC 52035.</title>
        <authorList>
            <person name="Rojas J."/>
            <person name="Ambika Manirajan B."/>
            <person name="Suarez C."/>
            <person name="Ratering S."/>
            <person name="Schnell S."/>
        </authorList>
    </citation>
    <scope>NUCLEOTIDE SEQUENCE [LARGE SCALE GENOMIC DNA]</scope>
    <source>
        <strain evidence="3 4">KCTC 52035</strain>
    </source>
</reference>
<feature type="transmembrane region" description="Helical" evidence="2">
    <location>
        <begin position="191"/>
        <end position="212"/>
    </location>
</feature>
<accession>A0A6L9LBV3</accession>
<keyword evidence="4" id="KW-1185">Reference proteome</keyword>
<gene>
    <name evidence="3" type="ORF">GK108_18355</name>
</gene>
<comment type="caution">
    <text evidence="3">The sequence shown here is derived from an EMBL/GenBank/DDBJ whole genome shotgun (WGS) entry which is preliminary data.</text>
</comment>
<dbReference type="Proteomes" id="UP000474175">
    <property type="component" value="Unassembled WGS sequence"/>
</dbReference>
<evidence type="ECO:0000313" key="3">
    <source>
        <dbReference type="EMBL" id="NDU96852.1"/>
    </source>
</evidence>